<keyword evidence="2 4" id="KW-1005">Bacterial flagellum biogenesis</keyword>
<evidence type="ECO:0000313" key="5">
    <source>
        <dbReference type="EMBL" id="EFI33195.1"/>
    </source>
</evidence>
<sequence length="159" mass="17782">MDQTEQKKVDTRLGQFILEEDKSIHFPRGLIGMERFKEFALLQIKPDSPFLLLQSLDDSRLGLLVADPFSFIREFEVRLSSVEENVLQVEDKKDLAIMVTVSIPSGNPESATLNLSGPIVINSKKKLGLQSVQAEPGTRSRVLLSELKSVPDHSDITHL</sequence>
<dbReference type="OrthoDB" id="9801235at2"/>
<comment type="subunit">
    <text evidence="4">Interacts with translational regulator CsrA and flagellin(s).</text>
</comment>
<comment type="similarity">
    <text evidence="4">Belongs to the FliW family.</text>
</comment>
<evidence type="ECO:0000313" key="6">
    <source>
        <dbReference type="Proteomes" id="UP000005496"/>
    </source>
</evidence>
<evidence type="ECO:0000256" key="3">
    <source>
        <dbReference type="ARBA" id="ARBA00022845"/>
    </source>
</evidence>
<gene>
    <name evidence="4" type="primary">fliW</name>
    <name evidence="5" type="ORF">Dthio_PD0521</name>
</gene>
<dbReference type="GO" id="GO:0044780">
    <property type="term" value="P:bacterial-type flagellum assembly"/>
    <property type="evidence" value="ECO:0007669"/>
    <property type="project" value="UniProtKB-UniRule"/>
</dbReference>
<dbReference type="HAMAP" id="MF_01185">
    <property type="entry name" value="FliW"/>
    <property type="match status" value="1"/>
</dbReference>
<dbReference type="Gene3D" id="2.30.290.10">
    <property type="entry name" value="BH3618-like"/>
    <property type="match status" value="1"/>
</dbReference>
<protein>
    <recommendedName>
        <fullName evidence="4">Flagellar assembly factor FliW</fullName>
    </recommendedName>
</protein>
<keyword evidence="3 4" id="KW-0810">Translation regulation</keyword>
<comment type="caution">
    <text evidence="5">The sequence shown here is derived from an EMBL/GenBank/DDBJ whole genome shotgun (WGS) entry which is preliminary data.</text>
</comment>
<evidence type="ECO:0000256" key="1">
    <source>
        <dbReference type="ARBA" id="ARBA00022490"/>
    </source>
</evidence>
<dbReference type="InterPro" id="IPR003775">
    <property type="entry name" value="Flagellar_assembly_factor_FliW"/>
</dbReference>
<accession>D6SR79</accession>
<evidence type="ECO:0000256" key="2">
    <source>
        <dbReference type="ARBA" id="ARBA00022795"/>
    </source>
</evidence>
<reference evidence="5" key="1">
    <citation type="submission" date="2010-05" db="EMBL/GenBank/DDBJ databases">
        <title>The draft genome of Desulfonatronospira thiodismutans ASO3-1.</title>
        <authorList>
            <consortium name="US DOE Joint Genome Institute (JGI-PGF)"/>
            <person name="Lucas S."/>
            <person name="Copeland A."/>
            <person name="Lapidus A."/>
            <person name="Cheng J.-F."/>
            <person name="Bruce D."/>
            <person name="Goodwin L."/>
            <person name="Pitluck S."/>
            <person name="Chertkov O."/>
            <person name="Brettin T."/>
            <person name="Detter J.C."/>
            <person name="Han C."/>
            <person name="Land M.L."/>
            <person name="Hauser L."/>
            <person name="Kyrpides N."/>
            <person name="Mikhailova N."/>
            <person name="Muyzer G."/>
            <person name="Woyke T."/>
        </authorList>
    </citation>
    <scope>NUCLEOTIDE SEQUENCE [LARGE SCALE GENOMIC DNA]</scope>
    <source>
        <strain evidence="5">ASO3-1</strain>
    </source>
</reference>
<keyword evidence="4" id="KW-0143">Chaperone</keyword>
<dbReference type="PANTHER" id="PTHR39190">
    <property type="entry name" value="FLAGELLAR ASSEMBLY FACTOR FLIW"/>
    <property type="match status" value="1"/>
</dbReference>
<evidence type="ECO:0000256" key="4">
    <source>
        <dbReference type="HAMAP-Rule" id="MF_01185"/>
    </source>
</evidence>
<dbReference type="NCBIfam" id="NF009793">
    <property type="entry name" value="PRK13285.1-1"/>
    <property type="match status" value="1"/>
</dbReference>
<dbReference type="AlphaFoldDB" id="D6SR79"/>
<proteinExistence type="inferred from homology"/>
<dbReference type="GO" id="GO:0005737">
    <property type="term" value="C:cytoplasm"/>
    <property type="evidence" value="ECO:0007669"/>
    <property type="project" value="UniProtKB-SubCell"/>
</dbReference>
<keyword evidence="6" id="KW-1185">Reference proteome</keyword>
<dbReference type="EMBL" id="ACJN02000003">
    <property type="protein sequence ID" value="EFI33195.1"/>
    <property type="molecule type" value="Genomic_DNA"/>
</dbReference>
<dbReference type="Proteomes" id="UP000005496">
    <property type="component" value="Unassembled WGS sequence"/>
</dbReference>
<dbReference type="eggNOG" id="COG1699">
    <property type="taxonomic scope" value="Bacteria"/>
</dbReference>
<dbReference type="PANTHER" id="PTHR39190:SF1">
    <property type="entry name" value="FLAGELLAR ASSEMBLY FACTOR FLIW"/>
    <property type="match status" value="1"/>
</dbReference>
<keyword evidence="1 4" id="KW-0963">Cytoplasm</keyword>
<name>D6SR79_9BACT</name>
<organism evidence="5 6">
    <name type="scientific">Desulfonatronospira thiodismutans ASO3-1</name>
    <dbReference type="NCBI Taxonomy" id="555779"/>
    <lineage>
        <taxon>Bacteria</taxon>
        <taxon>Pseudomonadati</taxon>
        <taxon>Thermodesulfobacteriota</taxon>
        <taxon>Desulfovibrionia</taxon>
        <taxon>Desulfovibrionales</taxon>
        <taxon>Desulfonatronovibrionaceae</taxon>
        <taxon>Desulfonatronospira</taxon>
    </lineage>
</organism>
<dbReference type="InterPro" id="IPR024046">
    <property type="entry name" value="Flagellar_assmbl_FliW_dom_sf"/>
</dbReference>
<dbReference type="SUPFAM" id="SSF141457">
    <property type="entry name" value="BH3618-like"/>
    <property type="match status" value="1"/>
</dbReference>
<dbReference type="Pfam" id="PF02623">
    <property type="entry name" value="FliW"/>
    <property type="match status" value="1"/>
</dbReference>
<dbReference type="RefSeq" id="WP_008870553.1">
    <property type="nucleotide sequence ID" value="NZ_ACJN02000003.1"/>
</dbReference>
<comment type="subcellular location">
    <subcellularLocation>
        <location evidence="4">Cytoplasm</location>
    </subcellularLocation>
</comment>
<comment type="function">
    <text evidence="4">Acts as an anti-CsrA protein, binds CsrA and prevents it from repressing translation of its target genes, one of which is flagellin. Binds to flagellin and participates in the assembly of the flagellum.</text>
</comment>
<dbReference type="GO" id="GO:0006417">
    <property type="term" value="P:regulation of translation"/>
    <property type="evidence" value="ECO:0007669"/>
    <property type="project" value="UniProtKB-KW"/>
</dbReference>